<evidence type="ECO:0000313" key="1">
    <source>
        <dbReference type="EMBL" id="AZV42878.1"/>
    </source>
</evidence>
<proteinExistence type="predicted"/>
<dbReference type="KEGG" id="pasa:BAOM_2269"/>
<sequence length="114" mass="13255">MKWTGGEQLEDNSKKLITFLMEHEGKDFDAIIKDEIEGIVGFSFMTYVKGAKVHTQSGRITVSEPNTGTYFYLPISGIEQIYDETCRRYDIALTIKYNNGYSIYIQIFEPYWKD</sequence>
<protein>
    <submittedName>
        <fullName evidence="1">Uncharacterized protein</fullName>
    </submittedName>
</protein>
<organism evidence="1 2">
    <name type="scientific">Peribacillus asahii</name>
    <dbReference type="NCBI Taxonomy" id="228899"/>
    <lineage>
        <taxon>Bacteria</taxon>
        <taxon>Bacillati</taxon>
        <taxon>Bacillota</taxon>
        <taxon>Bacilli</taxon>
        <taxon>Bacillales</taxon>
        <taxon>Bacillaceae</taxon>
        <taxon>Peribacillus</taxon>
    </lineage>
</organism>
<reference evidence="1 2" key="1">
    <citation type="submission" date="2018-01" db="EMBL/GenBank/DDBJ databases">
        <title>Bacillus asahii Genome sequencing and assembly.</title>
        <authorList>
            <person name="Jiang H."/>
            <person name="Feng Y."/>
            <person name="Zhao F."/>
            <person name="Lin X."/>
        </authorList>
    </citation>
    <scope>NUCLEOTIDE SEQUENCE [LARGE SCALE GENOMIC DNA]</scope>
    <source>
        <strain evidence="1 2">OM18</strain>
    </source>
</reference>
<dbReference type="AlphaFoldDB" id="A0A3T0KRJ1"/>
<dbReference type="Proteomes" id="UP000283095">
    <property type="component" value="Chromosome"/>
</dbReference>
<name>A0A3T0KRJ1_9BACI</name>
<gene>
    <name evidence="1" type="ORF">BAOM_2269</name>
</gene>
<accession>A0A3T0KRJ1</accession>
<evidence type="ECO:0000313" key="2">
    <source>
        <dbReference type="Proteomes" id="UP000283095"/>
    </source>
</evidence>
<dbReference type="EMBL" id="CP026095">
    <property type="protein sequence ID" value="AZV42878.1"/>
    <property type="molecule type" value="Genomic_DNA"/>
</dbReference>